<keyword evidence="1" id="KW-1133">Transmembrane helix</keyword>
<dbReference type="EMBL" id="HBUF01346112">
    <property type="protein sequence ID" value="CAG6709499.1"/>
    <property type="molecule type" value="Transcribed_RNA"/>
</dbReference>
<evidence type="ECO:0000313" key="2">
    <source>
        <dbReference type="EMBL" id="CAG6695908.1"/>
    </source>
</evidence>
<dbReference type="EMBL" id="HBUF01325970">
    <property type="protein sequence ID" value="CAG6695896.1"/>
    <property type="molecule type" value="Transcribed_RNA"/>
</dbReference>
<feature type="transmembrane region" description="Helical" evidence="1">
    <location>
        <begin position="32"/>
        <end position="55"/>
    </location>
</feature>
<dbReference type="EMBL" id="HBUF01325965">
    <property type="protein sequence ID" value="CAG6695881.1"/>
    <property type="molecule type" value="Transcribed_RNA"/>
</dbReference>
<keyword evidence="1" id="KW-0472">Membrane</keyword>
<name>A0A8D8XG34_9HEMI</name>
<dbReference type="EMBL" id="HBUF01546321">
    <property type="protein sequence ID" value="CAG6757078.1"/>
    <property type="molecule type" value="Transcribed_RNA"/>
</dbReference>
<dbReference type="EMBL" id="HBUF01325972">
    <property type="protein sequence ID" value="CAG6695902.1"/>
    <property type="molecule type" value="Transcribed_RNA"/>
</dbReference>
<dbReference type="EMBL" id="HBUF01121218">
    <property type="protein sequence ID" value="CAG6642173.1"/>
    <property type="molecule type" value="Transcribed_RNA"/>
</dbReference>
<dbReference type="EMBL" id="HBUF01325964">
    <property type="protein sequence ID" value="CAG6695878.1"/>
    <property type="molecule type" value="Transcribed_RNA"/>
</dbReference>
<dbReference type="EMBL" id="HBUF01325968">
    <property type="protein sequence ID" value="CAG6695890.1"/>
    <property type="molecule type" value="Transcribed_RNA"/>
</dbReference>
<proteinExistence type="predicted"/>
<sequence length="114" mass="11815">MSLLLSARAAFASSSVAILFFSAIIDCDIESFSSLISCSLSAWFVSLFTGLVSFTGAATSFFSSTCTISLVSTLSLLSSACAWTVSTFSAVSKFSLFSSTLVGVDLCFSSSKSS</sequence>
<accession>A0A8D8XG34</accession>
<dbReference type="EMBL" id="HBUF01346113">
    <property type="protein sequence ID" value="CAG6709501.1"/>
    <property type="molecule type" value="Transcribed_RNA"/>
</dbReference>
<organism evidence="2">
    <name type="scientific">Cacopsylla melanoneura</name>
    <dbReference type="NCBI Taxonomy" id="428564"/>
    <lineage>
        <taxon>Eukaryota</taxon>
        <taxon>Metazoa</taxon>
        <taxon>Ecdysozoa</taxon>
        <taxon>Arthropoda</taxon>
        <taxon>Hexapoda</taxon>
        <taxon>Insecta</taxon>
        <taxon>Pterygota</taxon>
        <taxon>Neoptera</taxon>
        <taxon>Paraneoptera</taxon>
        <taxon>Hemiptera</taxon>
        <taxon>Sternorrhyncha</taxon>
        <taxon>Psylloidea</taxon>
        <taxon>Psyllidae</taxon>
        <taxon>Psyllinae</taxon>
        <taxon>Cacopsylla</taxon>
    </lineage>
</organism>
<dbReference type="AlphaFoldDB" id="A0A8D8XG34"/>
<evidence type="ECO:0000256" key="1">
    <source>
        <dbReference type="SAM" id="Phobius"/>
    </source>
</evidence>
<dbReference type="EMBL" id="HBUF01325975">
    <property type="protein sequence ID" value="CAG6695911.1"/>
    <property type="molecule type" value="Transcribed_RNA"/>
</dbReference>
<dbReference type="EMBL" id="HBUF01325973">
    <property type="protein sequence ID" value="CAG6695905.1"/>
    <property type="molecule type" value="Transcribed_RNA"/>
</dbReference>
<dbReference type="EMBL" id="HBUF01325963">
    <property type="protein sequence ID" value="CAG6695875.1"/>
    <property type="molecule type" value="Transcribed_RNA"/>
</dbReference>
<feature type="transmembrane region" description="Helical" evidence="1">
    <location>
        <begin position="61"/>
        <end position="85"/>
    </location>
</feature>
<dbReference type="EMBL" id="HBUF01325967">
    <property type="protein sequence ID" value="CAG6695887.1"/>
    <property type="molecule type" value="Transcribed_RNA"/>
</dbReference>
<dbReference type="EMBL" id="HBUF01325974">
    <property type="protein sequence ID" value="CAG6695908.1"/>
    <property type="molecule type" value="Transcribed_RNA"/>
</dbReference>
<protein>
    <submittedName>
        <fullName evidence="2">Uncharacterized protein</fullName>
    </submittedName>
</protein>
<feature type="transmembrane region" description="Helical" evidence="1">
    <location>
        <begin position="6"/>
        <end position="25"/>
    </location>
</feature>
<dbReference type="EMBL" id="HBUF01346108">
    <property type="protein sequence ID" value="CAG6709494.1"/>
    <property type="molecule type" value="Transcribed_RNA"/>
</dbReference>
<dbReference type="EMBL" id="HBUF01546322">
    <property type="protein sequence ID" value="CAG6757083.1"/>
    <property type="molecule type" value="Transcribed_RNA"/>
</dbReference>
<keyword evidence="1" id="KW-0812">Transmembrane</keyword>
<reference evidence="2" key="1">
    <citation type="submission" date="2021-05" db="EMBL/GenBank/DDBJ databases">
        <authorList>
            <person name="Alioto T."/>
            <person name="Alioto T."/>
            <person name="Gomez Garrido J."/>
        </authorList>
    </citation>
    <scope>NUCLEOTIDE SEQUENCE</scope>
</reference>
<dbReference type="EMBL" id="HBUF01546327">
    <property type="protein sequence ID" value="CAG6757108.1"/>
    <property type="molecule type" value="Transcribed_RNA"/>
</dbReference>
<dbReference type="EMBL" id="HBUF01325971">
    <property type="protein sequence ID" value="CAG6695899.1"/>
    <property type="molecule type" value="Transcribed_RNA"/>
</dbReference>
<dbReference type="EMBL" id="HBUF01325966">
    <property type="protein sequence ID" value="CAG6695884.1"/>
    <property type="molecule type" value="Transcribed_RNA"/>
</dbReference>
<dbReference type="EMBL" id="HBUF01325969">
    <property type="protein sequence ID" value="CAG6695893.1"/>
    <property type="molecule type" value="Transcribed_RNA"/>
</dbReference>
<dbReference type="EMBL" id="HBUF01546326">
    <property type="protein sequence ID" value="CAG6757102.1"/>
    <property type="molecule type" value="Transcribed_RNA"/>
</dbReference>